<dbReference type="EMBL" id="JAHCTB010000004">
    <property type="protein sequence ID" value="MBT0608458.1"/>
    <property type="molecule type" value="Genomic_DNA"/>
</dbReference>
<reference evidence="1 2" key="1">
    <citation type="submission" date="2021-05" db="EMBL/GenBank/DDBJ databases">
        <title>Aequorivita echinoideorum JCM 30378 genome.</title>
        <authorList>
            <person name="Zhang H."/>
            <person name="Li C."/>
        </authorList>
    </citation>
    <scope>NUCLEOTIDE SEQUENCE [LARGE SCALE GENOMIC DNA]</scope>
    <source>
        <strain evidence="1 2">JCM30378</strain>
    </source>
</reference>
<sequence length="464" mass="53294">MNSKKLAIVITDGVGFRNFVLSDFLAEAKSHFSEVVILSCLPASVYSGITNCRIIELEVFEERFFTWFFRKAKELAHLQNHKQGNFGISDNLNTNKSKHNTSRGYATRFLFGLTSIFHSEKWISLFTKLQQSTFKNNQVTKGYMEILDRESPDQLFFTHQRPPYIAPLVYAAQTLKIKTSTFIFSWDNLASKGRMAADFDSYLVWSDLMQNDLLRFYNKVAPGAVEVVGTPQFEPYVLPRYATSREHFQHQFNLNPELPTVCFSCGDISTSKNDELYIETIAEALKNKEIPEFNFLVRTSPAEDSIRFKQLSEKYSSIIWNSPDWHLSRLGHQENWSQRVPSVDDVKTLRAILEYSDISINMLSTMSLDFMAFGKPVINPVFGTERNGLYNDGRFLKYEHIAYVVKSKATKIARNKEELLQAIQAYLKNPEAQSEERKQLLAQQIGKPLEGTSERIAKALSKWA</sequence>
<dbReference type="SUPFAM" id="SSF53756">
    <property type="entry name" value="UDP-Glycosyltransferase/glycogen phosphorylase"/>
    <property type="match status" value="1"/>
</dbReference>
<keyword evidence="2" id="KW-1185">Reference proteome</keyword>
<evidence type="ECO:0008006" key="3">
    <source>
        <dbReference type="Google" id="ProtNLM"/>
    </source>
</evidence>
<evidence type="ECO:0000313" key="2">
    <source>
        <dbReference type="Proteomes" id="UP001297092"/>
    </source>
</evidence>
<dbReference type="Gene3D" id="3.40.50.12580">
    <property type="match status" value="1"/>
</dbReference>
<comment type="caution">
    <text evidence="1">The sequence shown here is derived from an EMBL/GenBank/DDBJ whole genome shotgun (WGS) entry which is preliminary data.</text>
</comment>
<dbReference type="InterPro" id="IPR043148">
    <property type="entry name" value="TagF_C"/>
</dbReference>
<protein>
    <recommendedName>
        <fullName evidence="3">CDP-Glycerol:Poly(Glycerophosphate) glycerophosphotransferase</fullName>
    </recommendedName>
</protein>
<proteinExistence type="predicted"/>
<dbReference type="Proteomes" id="UP001297092">
    <property type="component" value="Unassembled WGS sequence"/>
</dbReference>
<gene>
    <name evidence="1" type="ORF">KIV10_09710</name>
</gene>
<organism evidence="1 2">
    <name type="scientific">Aequorivita echinoideorum</name>
    <dbReference type="NCBI Taxonomy" id="1549647"/>
    <lineage>
        <taxon>Bacteria</taxon>
        <taxon>Pseudomonadati</taxon>
        <taxon>Bacteroidota</taxon>
        <taxon>Flavobacteriia</taxon>
        <taxon>Flavobacteriales</taxon>
        <taxon>Flavobacteriaceae</taxon>
        <taxon>Aequorivita</taxon>
    </lineage>
</organism>
<evidence type="ECO:0000313" key="1">
    <source>
        <dbReference type="EMBL" id="MBT0608458.1"/>
    </source>
</evidence>
<dbReference type="RefSeq" id="WP_214113328.1">
    <property type="nucleotide sequence ID" value="NZ_JAHCTB010000004.1"/>
</dbReference>
<accession>A0ABS5S5H9</accession>
<name>A0ABS5S5H9_9FLAO</name>